<feature type="compositionally biased region" description="Polar residues" evidence="4">
    <location>
        <begin position="582"/>
        <end position="613"/>
    </location>
</feature>
<feature type="compositionally biased region" description="Low complexity" evidence="4">
    <location>
        <begin position="44"/>
        <end position="55"/>
    </location>
</feature>
<dbReference type="GO" id="GO:0000981">
    <property type="term" value="F:DNA-binding transcription factor activity, RNA polymerase II-specific"/>
    <property type="evidence" value="ECO:0007669"/>
    <property type="project" value="TreeGrafter"/>
</dbReference>
<feature type="region of interest" description="Disordered" evidence="4">
    <location>
        <begin position="775"/>
        <end position="794"/>
    </location>
</feature>
<feature type="compositionally biased region" description="Polar residues" evidence="4">
    <location>
        <begin position="56"/>
        <end position="65"/>
    </location>
</feature>
<feature type="region of interest" description="Disordered" evidence="4">
    <location>
        <begin position="359"/>
        <end position="396"/>
    </location>
</feature>
<dbReference type="EMBL" id="LN483166">
    <property type="protein sequence ID" value="CED84672.1"/>
    <property type="molecule type" value="Genomic_DNA"/>
</dbReference>
<dbReference type="PANTHER" id="PTHR45789">
    <property type="entry name" value="FI18025P1"/>
    <property type="match status" value="1"/>
</dbReference>
<feature type="compositionally biased region" description="Polar residues" evidence="4">
    <location>
        <begin position="522"/>
        <end position="532"/>
    </location>
</feature>
<dbReference type="CDD" id="cd01389">
    <property type="entry name" value="HMG-box_ROX1-like"/>
    <property type="match status" value="1"/>
</dbReference>
<feature type="region of interest" description="Disordered" evidence="4">
    <location>
        <begin position="443"/>
        <end position="532"/>
    </location>
</feature>
<dbReference type="Gene3D" id="1.10.30.10">
    <property type="entry name" value="High mobility group box domain"/>
    <property type="match status" value="1"/>
</dbReference>
<feature type="compositionally biased region" description="Polar residues" evidence="4">
    <location>
        <begin position="952"/>
        <end position="962"/>
    </location>
</feature>
<feature type="compositionally biased region" description="Pro residues" evidence="4">
    <location>
        <begin position="474"/>
        <end position="484"/>
    </location>
</feature>
<dbReference type="GO" id="GO:0005634">
    <property type="term" value="C:nucleus"/>
    <property type="evidence" value="ECO:0007669"/>
    <property type="project" value="UniProtKB-UniRule"/>
</dbReference>
<dbReference type="InterPro" id="IPR051356">
    <property type="entry name" value="SOX/SOX-like_TF"/>
</dbReference>
<feature type="compositionally biased region" description="Low complexity" evidence="4">
    <location>
        <begin position="147"/>
        <end position="182"/>
    </location>
</feature>
<dbReference type="SUPFAM" id="SSF47095">
    <property type="entry name" value="HMG-box"/>
    <property type="match status" value="1"/>
</dbReference>
<feature type="compositionally biased region" description="Low complexity" evidence="4">
    <location>
        <begin position="380"/>
        <end position="389"/>
    </location>
</feature>
<organism evidence="6">
    <name type="scientific">Phaffia rhodozyma</name>
    <name type="common">Yeast</name>
    <name type="synonym">Xanthophyllomyces dendrorhous</name>
    <dbReference type="NCBI Taxonomy" id="264483"/>
    <lineage>
        <taxon>Eukaryota</taxon>
        <taxon>Fungi</taxon>
        <taxon>Dikarya</taxon>
        <taxon>Basidiomycota</taxon>
        <taxon>Agaricomycotina</taxon>
        <taxon>Tremellomycetes</taxon>
        <taxon>Cystofilobasidiales</taxon>
        <taxon>Mrakiaceae</taxon>
        <taxon>Phaffia</taxon>
    </lineage>
</organism>
<feature type="compositionally biased region" description="Low complexity" evidence="4">
    <location>
        <begin position="109"/>
        <end position="125"/>
    </location>
</feature>
<sequence length="980" mass="107533">MSDPKPSPTAPPIRAESFPRLSDRGQHYPHPNPEQSSSALFYEPPSILLPSQPSPYITSTASFPSSPGLPETVSTFPVAPAITPSSDLHHHPHHYHHQQPLPPLPPPRQQQQQQQSTSTSWPSSSDWKPSAAAAKMTMTRPSSDHLQNQVNSQSSAWSVSSGFPSRPWSSSSSSTTASSNSVASASSSLSGLTLELSNASVTESPSLENGVFKPVPQPGVSAPKKTNSHTKPTPEGHVPRPRNSFMLYRMDVVNRGLIKEETKHQNISKIVGLMWKGLSDTQQAPYRLAAQKEKDEHNRLYPDYIYQPAGAKKKPSRLHQGSKASKKAASLLENSSKKLKIDKGRAVEEKKDIERYLQVMEGYDSPDDEYSTKRPRSSRDCPSSPIRPSDSSHHHYASFAHQPEHPQPYALSDVRRSYNSQNDLGRDRPGRDHGIAIGFEPQSLEPSQSQHQPQQQYPNTHDSHPSHHLTSPSSQPPPPPPPPHQLYAYMPYDAYAMPQLPTAHDNPPIHPHYPNRDHSHRPQSANYHDFDQSNPRYCQPHQPAYRSIQTWYPSSTYPNSSDHHSLVDAHTPIDSRLENLRHQTGPSNRSGANQQFLPTSDPSPITPGFSSSLLEVGDGKGKKSLTGWKSLPGVGMAESERDGNNSLGFSRGLNPRVNYGRNPGTLSAQGSGSGPTSASRPSFLMGPHGETETPRTKTFINSIIARSPVEVENLTKNEPPMVEDLSESHSTGEAEDHDAERERQSLSSALNQSRQLFASVPLVPPFNKVDRPAISSSVIPSSTSGPSDAAFDGKNEKNWHINEQELFVAQRPAGEMISSSVPPYNHTRPAGPRPLHYSPNDQALSPSVTPNPNTYPDHRPASHGAESPFGRGSLNLESRKKGRPTSLQLGSSTGHRPSRPSSEFFYGPPPPSEEIPQVGQQSTYQSFGSHHDGSIEVPAGSRPARTRELRSGETTPTQNSYEGTMAVGTGPYEMDQPWMF</sequence>
<feature type="region of interest" description="Disordered" evidence="4">
    <location>
        <begin position="1"/>
        <end position="182"/>
    </location>
</feature>
<feature type="DNA-binding region" description="HMG box" evidence="3">
    <location>
        <begin position="238"/>
        <end position="305"/>
    </location>
</feature>
<feature type="compositionally biased region" description="Polar residues" evidence="4">
    <location>
        <begin position="664"/>
        <end position="680"/>
    </location>
</feature>
<name>A0A0F7SR21_PHARH</name>
<feature type="compositionally biased region" description="Polar residues" evidence="4">
    <location>
        <begin position="839"/>
        <end position="854"/>
    </location>
</feature>
<feature type="compositionally biased region" description="Pro residues" evidence="4">
    <location>
        <begin position="1"/>
        <end position="11"/>
    </location>
</feature>
<evidence type="ECO:0000259" key="5">
    <source>
        <dbReference type="PROSITE" id="PS50118"/>
    </source>
</evidence>
<keyword evidence="1 3" id="KW-0238">DNA-binding</keyword>
<feature type="compositionally biased region" description="Polar residues" evidence="4">
    <location>
        <begin position="918"/>
        <end position="928"/>
    </location>
</feature>
<dbReference type="GO" id="GO:0000978">
    <property type="term" value="F:RNA polymerase II cis-regulatory region sequence-specific DNA binding"/>
    <property type="evidence" value="ECO:0007669"/>
    <property type="project" value="TreeGrafter"/>
</dbReference>
<evidence type="ECO:0000256" key="2">
    <source>
        <dbReference type="ARBA" id="ARBA00023242"/>
    </source>
</evidence>
<dbReference type="InterPro" id="IPR009071">
    <property type="entry name" value="HMG_box_dom"/>
</dbReference>
<dbReference type="SMART" id="SM00398">
    <property type="entry name" value="HMG"/>
    <property type="match status" value="1"/>
</dbReference>
<feature type="compositionally biased region" description="Low complexity" evidence="4">
    <location>
        <begin position="487"/>
        <end position="498"/>
    </location>
</feature>
<feature type="compositionally biased region" description="Polar residues" evidence="4">
    <location>
        <begin position="885"/>
        <end position="901"/>
    </location>
</feature>
<feature type="domain" description="HMG box" evidence="5">
    <location>
        <begin position="238"/>
        <end position="305"/>
    </location>
</feature>
<dbReference type="PANTHER" id="PTHR45789:SF2">
    <property type="entry name" value="FI18025P1"/>
    <property type="match status" value="1"/>
</dbReference>
<evidence type="ECO:0000256" key="3">
    <source>
        <dbReference type="PROSITE-ProRule" id="PRU00267"/>
    </source>
</evidence>
<feature type="region of interest" description="Disordered" evidence="4">
    <location>
        <begin position="419"/>
        <end position="438"/>
    </location>
</feature>
<evidence type="ECO:0000313" key="6">
    <source>
        <dbReference type="EMBL" id="CED84672.1"/>
    </source>
</evidence>
<proteinExistence type="predicted"/>
<protein>
    <submittedName>
        <fullName evidence="6">HMG-box transcription factor</fullName>
    </submittedName>
</protein>
<feature type="compositionally biased region" description="Low complexity" evidence="4">
    <location>
        <begin position="443"/>
        <end position="456"/>
    </location>
</feature>
<feature type="region of interest" description="Disordered" evidence="4">
    <location>
        <begin position="310"/>
        <end position="331"/>
    </location>
</feature>
<dbReference type="InterPro" id="IPR036910">
    <property type="entry name" value="HMG_box_dom_sf"/>
</dbReference>
<keyword evidence="2 3" id="KW-0539">Nucleus</keyword>
<feature type="compositionally biased region" description="Basic and acidic residues" evidence="4">
    <location>
        <begin position="726"/>
        <end position="744"/>
    </location>
</feature>
<feature type="region of interest" description="Disordered" evidence="4">
    <location>
        <begin position="580"/>
        <end position="696"/>
    </location>
</feature>
<feature type="region of interest" description="Disordered" evidence="4">
    <location>
        <begin position="710"/>
        <end position="748"/>
    </location>
</feature>
<feature type="compositionally biased region" description="Low complexity" evidence="4">
    <location>
        <begin position="775"/>
        <end position="787"/>
    </location>
</feature>
<dbReference type="PROSITE" id="PS50118">
    <property type="entry name" value="HMG_BOX_2"/>
    <property type="match status" value="1"/>
</dbReference>
<feature type="compositionally biased region" description="Basic and acidic residues" evidence="4">
    <location>
        <begin position="424"/>
        <end position="434"/>
    </location>
</feature>
<reference evidence="6" key="1">
    <citation type="submission" date="2014-08" db="EMBL/GenBank/DDBJ databases">
        <authorList>
            <person name="Sharma Rahul"/>
            <person name="Thines Marco"/>
        </authorList>
    </citation>
    <scope>NUCLEOTIDE SEQUENCE</scope>
</reference>
<accession>A0A0F7SR21</accession>
<dbReference type="AlphaFoldDB" id="A0A0F7SR21"/>
<feature type="region of interest" description="Disordered" evidence="4">
    <location>
        <begin position="817"/>
        <end position="980"/>
    </location>
</feature>
<feature type="region of interest" description="Disordered" evidence="4">
    <location>
        <begin position="201"/>
        <end position="243"/>
    </location>
</feature>
<evidence type="ECO:0000256" key="1">
    <source>
        <dbReference type="ARBA" id="ARBA00023125"/>
    </source>
</evidence>
<dbReference type="Pfam" id="PF00505">
    <property type="entry name" value="HMG_box"/>
    <property type="match status" value="1"/>
</dbReference>
<evidence type="ECO:0000256" key="4">
    <source>
        <dbReference type="SAM" id="MobiDB-lite"/>
    </source>
</evidence>